<dbReference type="STRING" id="1317117.ATO7_01090"/>
<dbReference type="Proteomes" id="UP000192342">
    <property type="component" value="Unassembled WGS sequence"/>
</dbReference>
<sequence>MTQIRHFLLSADGVIEQISSENAALVAAGQGRLPNFAAQRAHYLQVIVDDPNDEDNSIQVRTAGALVGFDAEGRIKSDDIDVSDDIGSFEHDTCVQLALDGVVASDIIHH</sequence>
<evidence type="ECO:0000313" key="1">
    <source>
        <dbReference type="EMBL" id="ORE88427.1"/>
    </source>
</evidence>
<reference evidence="1 2" key="1">
    <citation type="submission" date="2013-04" db="EMBL/GenBank/DDBJ databases">
        <title>Oceanococcus atlanticus 22II-S10r2 Genome Sequencing.</title>
        <authorList>
            <person name="Lai Q."/>
            <person name="Li G."/>
            <person name="Shao Z."/>
        </authorList>
    </citation>
    <scope>NUCLEOTIDE SEQUENCE [LARGE SCALE GENOMIC DNA]</scope>
    <source>
        <strain evidence="1 2">22II-S10r2</strain>
    </source>
</reference>
<dbReference type="AlphaFoldDB" id="A0A1Y1SFI9"/>
<accession>A0A1Y1SFI9</accession>
<keyword evidence="2" id="KW-1185">Reference proteome</keyword>
<comment type="caution">
    <text evidence="1">The sequence shown here is derived from an EMBL/GenBank/DDBJ whole genome shotgun (WGS) entry which is preliminary data.</text>
</comment>
<protein>
    <submittedName>
        <fullName evidence="1">Uncharacterized protein</fullName>
    </submittedName>
</protein>
<dbReference type="EMBL" id="AQQV01000001">
    <property type="protein sequence ID" value="ORE88427.1"/>
    <property type="molecule type" value="Genomic_DNA"/>
</dbReference>
<name>A0A1Y1SFI9_9GAMM</name>
<gene>
    <name evidence="1" type="ORF">ATO7_01090</name>
</gene>
<organism evidence="1 2">
    <name type="scientific">Oceanococcus atlanticus</name>
    <dbReference type="NCBI Taxonomy" id="1317117"/>
    <lineage>
        <taxon>Bacteria</taxon>
        <taxon>Pseudomonadati</taxon>
        <taxon>Pseudomonadota</taxon>
        <taxon>Gammaproteobacteria</taxon>
        <taxon>Chromatiales</taxon>
        <taxon>Oceanococcaceae</taxon>
        <taxon>Oceanococcus</taxon>
    </lineage>
</organism>
<evidence type="ECO:0000313" key="2">
    <source>
        <dbReference type="Proteomes" id="UP000192342"/>
    </source>
</evidence>
<proteinExistence type="predicted"/>
<dbReference type="OrthoDB" id="7063690at2"/>
<dbReference type="RefSeq" id="WP_083559070.1">
    <property type="nucleotide sequence ID" value="NZ_AQQV01000001.1"/>
</dbReference>